<dbReference type="PANTHER" id="PTHR33744">
    <property type="entry name" value="CARBOHYDRATE DIACID REGULATOR"/>
    <property type="match status" value="1"/>
</dbReference>
<dbReference type="Pfam" id="PF13556">
    <property type="entry name" value="HTH_30"/>
    <property type="match status" value="1"/>
</dbReference>
<evidence type="ECO:0000313" key="4">
    <source>
        <dbReference type="Proteomes" id="UP000233766"/>
    </source>
</evidence>
<accession>A0A2N3VHI4</accession>
<protein>
    <submittedName>
        <fullName evidence="3">PucR-like helix-turn-helix protein</fullName>
    </submittedName>
</protein>
<evidence type="ECO:0000259" key="2">
    <source>
        <dbReference type="Pfam" id="PF14361"/>
    </source>
</evidence>
<dbReference type="RefSeq" id="WP_062992187.1">
    <property type="nucleotide sequence ID" value="NZ_PJMW01000002.1"/>
</dbReference>
<comment type="caution">
    <text evidence="3">The sequence shown here is derived from an EMBL/GenBank/DDBJ whole genome shotgun (WGS) entry which is preliminary data.</text>
</comment>
<dbReference type="Proteomes" id="UP000233766">
    <property type="component" value="Unassembled WGS sequence"/>
</dbReference>
<keyword evidence="4" id="KW-1185">Reference proteome</keyword>
<dbReference type="InterPro" id="IPR051448">
    <property type="entry name" value="CdaR-like_regulators"/>
</dbReference>
<organism evidence="3 4">
    <name type="scientific">Nocardia fluminea</name>
    <dbReference type="NCBI Taxonomy" id="134984"/>
    <lineage>
        <taxon>Bacteria</taxon>
        <taxon>Bacillati</taxon>
        <taxon>Actinomycetota</taxon>
        <taxon>Actinomycetes</taxon>
        <taxon>Mycobacteriales</taxon>
        <taxon>Nocardiaceae</taxon>
        <taxon>Nocardia</taxon>
    </lineage>
</organism>
<dbReference type="AlphaFoldDB" id="A0A2N3VHI4"/>
<proteinExistence type="predicted"/>
<sequence>MTANAAAEPFLTPAGRPVSTPLKDVRTVSRQMVGHFIENVVPCATLPGEALDGDITTITKVCLELTRSILDGRDPQGRTDRVQAAAADWAREGIPIGTVNHAIHEGFKLGFDLLLANVNTLDSDTVAGVARRLMDAVDMITTAVTVAYFRELRSVVNEHHTAVHTLTSALLGGQNVATMARECGIEVSDQYHVLGIILLPHAEESTSSLDAKVVARRKLRRVQAKLADRCGGKALSLLSVDGGTLLLPATDYTDTELDDLIASLSIAAQAPVRAVATVAARTEIPRAAEQVHELLDIVHVTGADNKVYRPHELAFEYQLTRPGPARDALASAVDSLEENPELLHTLEVHISTNLQRSRTARELFVHTNTVDYRMKRIAQITGFDPGDLTGLCYLRSALLIRAYRRPRGATTNRHVVNGQRHAV</sequence>
<reference evidence="3 4" key="1">
    <citation type="submission" date="2017-12" db="EMBL/GenBank/DDBJ databases">
        <title>Sequencing the genomes of 1000 Actinobacteria strains.</title>
        <authorList>
            <person name="Klenk H.-P."/>
        </authorList>
    </citation>
    <scope>NUCLEOTIDE SEQUENCE [LARGE SCALE GENOMIC DNA]</scope>
    <source>
        <strain evidence="3 4">DSM 44489</strain>
    </source>
</reference>
<dbReference type="PANTHER" id="PTHR33744:SF7">
    <property type="entry name" value="PUCR FAMILY TRANSCRIPTIONAL REGULATOR"/>
    <property type="match status" value="1"/>
</dbReference>
<gene>
    <name evidence="3" type="ORF">ATK86_5552</name>
</gene>
<dbReference type="Pfam" id="PF14361">
    <property type="entry name" value="RsbRD_N"/>
    <property type="match status" value="1"/>
</dbReference>
<dbReference type="InterPro" id="IPR025751">
    <property type="entry name" value="RsbRD_N_dom"/>
</dbReference>
<dbReference type="InterPro" id="IPR025736">
    <property type="entry name" value="PucR_C-HTH_dom"/>
</dbReference>
<name>A0A2N3VHI4_9NOCA</name>
<dbReference type="EMBL" id="PJMW01000002">
    <property type="protein sequence ID" value="PKV81098.1"/>
    <property type="molecule type" value="Genomic_DNA"/>
</dbReference>
<feature type="domain" description="RsbT co-antagonist protein RsbRD N-terminal" evidence="2">
    <location>
        <begin position="28"/>
        <end position="162"/>
    </location>
</feature>
<dbReference type="InterPro" id="IPR042070">
    <property type="entry name" value="PucR_C-HTH_sf"/>
</dbReference>
<evidence type="ECO:0000259" key="1">
    <source>
        <dbReference type="Pfam" id="PF13556"/>
    </source>
</evidence>
<evidence type="ECO:0000313" key="3">
    <source>
        <dbReference type="EMBL" id="PKV81098.1"/>
    </source>
</evidence>
<feature type="domain" description="PucR C-terminal helix-turn-helix" evidence="1">
    <location>
        <begin position="342"/>
        <end position="400"/>
    </location>
</feature>
<dbReference type="Gene3D" id="1.10.10.2840">
    <property type="entry name" value="PucR C-terminal helix-turn-helix domain"/>
    <property type="match status" value="1"/>
</dbReference>